<organism evidence="4 5">
    <name type="scientific">Rhizopus stolonifer</name>
    <name type="common">Rhizopus nigricans</name>
    <dbReference type="NCBI Taxonomy" id="4846"/>
    <lineage>
        <taxon>Eukaryota</taxon>
        <taxon>Fungi</taxon>
        <taxon>Fungi incertae sedis</taxon>
        <taxon>Mucoromycota</taxon>
        <taxon>Mucoromycotina</taxon>
        <taxon>Mucoromycetes</taxon>
        <taxon>Mucorales</taxon>
        <taxon>Mucorineae</taxon>
        <taxon>Rhizopodaceae</taxon>
        <taxon>Rhizopus</taxon>
    </lineage>
</organism>
<feature type="domain" description="ATP adenylyltransferase C-terminal" evidence="2">
    <location>
        <begin position="185"/>
        <end position="305"/>
    </location>
</feature>
<dbReference type="PANTHER" id="PTHR38420:SF1">
    <property type="entry name" value="PUTATIVE (AFU_ORTHOLOGUE AFUA_5G14690)-RELATED"/>
    <property type="match status" value="1"/>
</dbReference>
<dbReference type="InterPro" id="IPR045759">
    <property type="entry name" value="Ap4A_phos1/2_N"/>
</dbReference>
<keyword evidence="5" id="KW-1185">Reference proteome</keyword>
<dbReference type="InterPro" id="IPR043171">
    <property type="entry name" value="Ap4A_phos1/2-like"/>
</dbReference>
<dbReference type="Pfam" id="PF19327">
    <property type="entry name" value="Ap4A_phos_N"/>
    <property type="match status" value="1"/>
</dbReference>
<dbReference type="PIRSF" id="PIRSF000846">
    <property type="entry name" value="ATP_adenylyltr"/>
    <property type="match status" value="1"/>
</dbReference>
<dbReference type="GO" id="GO:0005524">
    <property type="term" value="F:ATP binding"/>
    <property type="evidence" value="ECO:0007669"/>
    <property type="project" value="InterPro"/>
</dbReference>
<dbReference type="SUPFAM" id="SSF54197">
    <property type="entry name" value="HIT-like"/>
    <property type="match status" value="1"/>
</dbReference>
<evidence type="ECO:0000259" key="2">
    <source>
        <dbReference type="Pfam" id="PF09830"/>
    </source>
</evidence>
<feature type="active site" description="Nucleophile" evidence="1">
    <location>
        <position position="149"/>
    </location>
</feature>
<dbReference type="EMBL" id="PJQM01005847">
    <property type="protein sequence ID" value="RCH80740.1"/>
    <property type="molecule type" value="Genomic_DNA"/>
</dbReference>
<reference evidence="4 5" key="1">
    <citation type="journal article" date="2018" name="G3 (Bethesda)">
        <title>Phylogenetic and Phylogenomic Definition of Rhizopus Species.</title>
        <authorList>
            <person name="Gryganskyi A.P."/>
            <person name="Golan J."/>
            <person name="Dolatabadi S."/>
            <person name="Mondo S."/>
            <person name="Robb S."/>
            <person name="Idnurm A."/>
            <person name="Muszewska A."/>
            <person name="Steczkiewicz K."/>
            <person name="Masonjones S."/>
            <person name="Liao H.L."/>
            <person name="Gajdeczka M.T."/>
            <person name="Anike F."/>
            <person name="Vuek A."/>
            <person name="Anishchenko I.M."/>
            <person name="Voigt K."/>
            <person name="de Hoog G.S."/>
            <person name="Smith M.E."/>
            <person name="Heitman J."/>
            <person name="Vilgalys R."/>
            <person name="Stajich J.E."/>
        </authorList>
    </citation>
    <scope>NUCLEOTIDE SEQUENCE [LARGE SCALE GENOMIC DNA]</scope>
    <source>
        <strain evidence="4 5">LSU 92-RS-03</strain>
    </source>
</reference>
<evidence type="ECO:0000313" key="5">
    <source>
        <dbReference type="Proteomes" id="UP000253551"/>
    </source>
</evidence>
<dbReference type="GO" id="GO:0009117">
    <property type="term" value="P:nucleotide metabolic process"/>
    <property type="evidence" value="ECO:0007669"/>
    <property type="project" value="InterPro"/>
</dbReference>
<evidence type="ECO:0000313" key="4">
    <source>
        <dbReference type="EMBL" id="RCH80740.1"/>
    </source>
</evidence>
<dbReference type="GO" id="GO:0003877">
    <property type="term" value="F:ATP:ADP adenylyltransferase activity"/>
    <property type="evidence" value="ECO:0007669"/>
    <property type="project" value="InterPro"/>
</dbReference>
<comment type="caution">
    <text evidence="4">The sequence shown here is derived from an EMBL/GenBank/DDBJ whole genome shotgun (WGS) entry which is preliminary data.</text>
</comment>
<dbReference type="Proteomes" id="UP000253551">
    <property type="component" value="Unassembled WGS sequence"/>
</dbReference>
<accession>A0A367ISR8</accession>
<evidence type="ECO:0000256" key="1">
    <source>
        <dbReference type="PIRSR" id="PIRSR000846-1"/>
    </source>
</evidence>
<dbReference type="OrthoDB" id="10267950at2759"/>
<protein>
    <submittedName>
        <fullName evidence="4">Bifunctional AP-4-A phosphorylase/ADP sulfurylase</fullName>
    </submittedName>
</protein>
<dbReference type="Pfam" id="PF09830">
    <property type="entry name" value="ATP_transf"/>
    <property type="match status" value="1"/>
</dbReference>
<evidence type="ECO:0000259" key="3">
    <source>
        <dbReference type="Pfam" id="PF19327"/>
    </source>
</evidence>
<sequence>MSLFQQIQTKFTAAKENGELVSFDSIKSFKESGGIKFQITLVPALAQKNAKKKDTDEQQEKPNPFLNPSPALLVQELEEHRLLLNKFAVIPYHLLIAYITIEFRKQNEPLFPQDLYETYCALQSFGTSQQALAFFNCGDQSGASQDHKHIQVLPLGNDHHPQPPIKQLYDEIHDRHIGQIYAINKLPFVHVIMALDSNVMRSNNKETLSDYLGQMFFGILDAMFQQLRENSLPLDTSYNFLMTQEFMMLVPRSKEKASIKNEGKTFEFSINSLGFAGLMLCKTEDELAALEAQEDLMDILTQVAVKWDPEAVKLDAQRQEADAAGLA</sequence>
<dbReference type="STRING" id="4846.A0A367ISR8"/>
<feature type="domain" description="Ap4A phosphorylase 1/2 N-terminal" evidence="3">
    <location>
        <begin position="2"/>
        <end position="168"/>
    </location>
</feature>
<proteinExistence type="predicted"/>
<dbReference type="AlphaFoldDB" id="A0A367ISR8"/>
<gene>
    <name evidence="4" type="primary">APA2</name>
    <name evidence="4" type="ORF">CU098_005405</name>
</gene>
<dbReference type="InterPro" id="IPR019200">
    <property type="entry name" value="ATP_adenylylTrfase_C"/>
</dbReference>
<dbReference type="InterPro" id="IPR036265">
    <property type="entry name" value="HIT-like_sf"/>
</dbReference>
<name>A0A367ISR8_RHIST</name>
<dbReference type="PANTHER" id="PTHR38420">
    <property type="entry name" value="AP-4-A PHOSPHORYLASE II"/>
    <property type="match status" value="1"/>
</dbReference>
<dbReference type="InterPro" id="IPR009163">
    <property type="entry name" value="Ap4A_phos1/2"/>
</dbReference>
<dbReference type="Gene3D" id="3.30.428.70">
    <property type="match status" value="1"/>
</dbReference>